<feature type="transmembrane region" description="Helical" evidence="1">
    <location>
        <begin position="129"/>
        <end position="158"/>
    </location>
</feature>
<dbReference type="PIRSF" id="PIRSF004950">
    <property type="entry name" value="Mmb_sulf_HI0842"/>
    <property type="match status" value="1"/>
</dbReference>
<accession>A0A1Y6F0C8</accession>
<name>A0A1Y6F0C8_9GAMM</name>
<keyword evidence="1" id="KW-0472">Membrane</keyword>
<dbReference type="InterPro" id="IPR012159">
    <property type="entry name" value="YejM-like"/>
</dbReference>
<feature type="transmembrane region" description="Helical" evidence="1">
    <location>
        <begin position="12"/>
        <end position="36"/>
    </location>
</feature>
<dbReference type="InterPro" id="IPR024588">
    <property type="entry name" value="YejM_N"/>
</dbReference>
<sequence>MGKQQQRDKIARLISWGHWFTFVNIFVSLAIGTLYIEAAESPGTLLGVLYMLVSWIGHFAFLPFVFFIILIFPFCMLVPYAHVLRGIAALLASLGLIALAADAVFFRYYGYHLNTYSLSQLASDAEAAFAGASFVIILALLLSFLVILAFEVVIANLAWKRLDDIQRRRIGAPVTTVFVLCFLVSHSVHIWADGVFYRPITQQDDLFPVSYPTTAKTLMADHGLIDAQIYEARQEIMNATDDLKLHYPTAPLMCAKVPDAASVTLVVFEQLNNAQQAQLLQRLPQLNLAPVTLLGHPDASRGAFQLTYAIADIYQRPIQKEQREPAYLPVLNDFSMAPRWLSTPSFTASHLTPVLQEKLNDLAATQVTATASLDMVFTSVADIEAVVAYLQQRLAENGQVYITALSATNESRISAEGLAPNELQVPLLHNNQLAVPPQQLANLTDIVPTVLSSMVNCTNGLTAVSHGKNLHQEQSSYPQVVSFSPYIVIYDKELTTVLDRNGQMQVFGSTNFNLIENAEPPTPVLVDAIKELKRFSQDGAEKERK</sequence>
<keyword evidence="4" id="KW-1185">Reference proteome</keyword>
<gene>
    <name evidence="3" type="ORF">SAMN06297229_1399</name>
</gene>
<evidence type="ECO:0000313" key="3">
    <source>
        <dbReference type="EMBL" id="SMQ65943.1"/>
    </source>
</evidence>
<dbReference type="Pfam" id="PF11893">
    <property type="entry name" value="DUF3413"/>
    <property type="match status" value="1"/>
</dbReference>
<dbReference type="Proteomes" id="UP000194450">
    <property type="component" value="Unassembled WGS sequence"/>
</dbReference>
<proteinExistence type="predicted"/>
<feature type="domain" description="Inner membrane protein YejM N-terminal" evidence="2">
    <location>
        <begin position="4"/>
        <end position="254"/>
    </location>
</feature>
<evidence type="ECO:0000259" key="2">
    <source>
        <dbReference type="Pfam" id="PF11893"/>
    </source>
</evidence>
<protein>
    <recommendedName>
        <fullName evidence="2">Inner membrane protein YejM N-terminal domain-containing protein</fullName>
    </recommendedName>
</protein>
<feature type="transmembrane region" description="Helical" evidence="1">
    <location>
        <begin position="48"/>
        <end position="75"/>
    </location>
</feature>
<keyword evidence="1" id="KW-1133">Transmembrane helix</keyword>
<evidence type="ECO:0000256" key="1">
    <source>
        <dbReference type="SAM" id="Phobius"/>
    </source>
</evidence>
<feature type="transmembrane region" description="Helical" evidence="1">
    <location>
        <begin position="87"/>
        <end position="109"/>
    </location>
</feature>
<dbReference type="RefSeq" id="WP_086434475.1">
    <property type="nucleotide sequence ID" value="NZ_FXWH01000001.1"/>
</dbReference>
<dbReference type="OrthoDB" id="236686at2"/>
<reference evidence="4" key="1">
    <citation type="submission" date="2017-04" db="EMBL/GenBank/DDBJ databases">
        <authorList>
            <person name="Varghese N."/>
            <person name="Submissions S."/>
        </authorList>
    </citation>
    <scope>NUCLEOTIDE SEQUENCE [LARGE SCALE GENOMIC DNA]</scope>
</reference>
<keyword evidence="1" id="KW-0812">Transmembrane</keyword>
<dbReference type="EMBL" id="FXWH01000001">
    <property type="protein sequence ID" value="SMQ65943.1"/>
    <property type="molecule type" value="Genomic_DNA"/>
</dbReference>
<organism evidence="3 4">
    <name type="scientific">Pseudidiomarina planktonica</name>
    <dbReference type="NCBI Taxonomy" id="1323738"/>
    <lineage>
        <taxon>Bacteria</taxon>
        <taxon>Pseudomonadati</taxon>
        <taxon>Pseudomonadota</taxon>
        <taxon>Gammaproteobacteria</taxon>
        <taxon>Alteromonadales</taxon>
        <taxon>Idiomarinaceae</taxon>
        <taxon>Pseudidiomarina</taxon>
    </lineage>
</organism>
<evidence type="ECO:0000313" key="4">
    <source>
        <dbReference type="Proteomes" id="UP000194450"/>
    </source>
</evidence>
<dbReference type="AlphaFoldDB" id="A0A1Y6F0C8"/>
<feature type="transmembrane region" description="Helical" evidence="1">
    <location>
        <begin position="170"/>
        <end position="192"/>
    </location>
</feature>